<dbReference type="AlphaFoldDB" id="A0A402AEQ0"/>
<evidence type="ECO:0000313" key="2">
    <source>
        <dbReference type="Proteomes" id="UP000287188"/>
    </source>
</evidence>
<dbReference type="Gene3D" id="3.40.1360.10">
    <property type="match status" value="1"/>
</dbReference>
<keyword evidence="2" id="KW-1185">Reference proteome</keyword>
<dbReference type="EMBL" id="BIFS01000001">
    <property type="protein sequence ID" value="GCE17571.1"/>
    <property type="molecule type" value="Genomic_DNA"/>
</dbReference>
<proteinExistence type="predicted"/>
<accession>A0A402AEQ0</accession>
<reference evidence="2" key="1">
    <citation type="submission" date="2018-12" db="EMBL/GenBank/DDBJ databases">
        <title>Tengunoibacter tsumagoiensis gen. nov., sp. nov., Dictyobacter kobayashii sp. nov., D. alpinus sp. nov., and D. joshuensis sp. nov. and description of Dictyobacteraceae fam. nov. within the order Ktedonobacterales isolated from Tengu-no-mugimeshi.</title>
        <authorList>
            <person name="Wang C.M."/>
            <person name="Zheng Y."/>
            <person name="Sakai Y."/>
            <person name="Toyoda A."/>
            <person name="Minakuchi Y."/>
            <person name="Abe K."/>
            <person name="Yokota A."/>
            <person name="Yabe S."/>
        </authorList>
    </citation>
    <scope>NUCLEOTIDE SEQUENCE [LARGE SCALE GENOMIC DNA]</scope>
    <source>
        <strain evidence="2">Uno11</strain>
    </source>
</reference>
<comment type="caution">
    <text evidence="1">The sequence shown here is derived from an EMBL/GenBank/DDBJ whole genome shotgun (WGS) entry which is preliminary data.</text>
</comment>
<gene>
    <name evidence="1" type="ORF">KDK_13710</name>
</gene>
<organism evidence="1 2">
    <name type="scientific">Dictyobacter kobayashii</name>
    <dbReference type="NCBI Taxonomy" id="2014872"/>
    <lineage>
        <taxon>Bacteria</taxon>
        <taxon>Bacillati</taxon>
        <taxon>Chloroflexota</taxon>
        <taxon>Ktedonobacteria</taxon>
        <taxon>Ktedonobacterales</taxon>
        <taxon>Dictyobacteraceae</taxon>
        <taxon>Dictyobacter</taxon>
    </lineage>
</organism>
<evidence type="ECO:0000313" key="1">
    <source>
        <dbReference type="EMBL" id="GCE17571.1"/>
    </source>
</evidence>
<name>A0A402AEQ0_9CHLR</name>
<protein>
    <recommendedName>
        <fullName evidence="3">DNA primase</fullName>
    </recommendedName>
</protein>
<dbReference type="Proteomes" id="UP000287188">
    <property type="component" value="Unassembled WGS sequence"/>
</dbReference>
<evidence type="ECO:0008006" key="3">
    <source>
        <dbReference type="Google" id="ProtNLM"/>
    </source>
</evidence>
<sequence>MLSRREAMEELGLLDVSFEAEKLLVVGMDAKEFPPHAKWQESGWLMVEYAEKALWETVDGWAMLAYLRGRGLKDEIIRRKRFGYVPLGKDGRWYLGRFEDWGLDPEQLLPAQREKQGVRIPPGILMPWYEGDLLWRLALKRPQMPKGQDYGQVVGSGEGMFNIDQVQCGQPVMMVEAELCACSVEQEAGDLVACVATGSTTRGRLGRWIADLALTSVVLQAFDEDPGGDEGADYWLRTLKQSIRWSPLIAKDPNELLQRQNDPGALCTLRQWVEGGLVSGAPAGFGAIAPPEVVELTGGAAESPEGEEAVELTGGAAESPEGEEAVTASRQEREVELYLFADTVARIVDVLGGPEKVRVARQEPLTHTVDRFYQPVTLPELPRTHCPHIVLQNRRVSERCSRPVARPCPGIPLECGWCEEHLASHEVLCLLAQLGYPRLELGSRGIEAGVANAEWYACLSSADHTKEDIARIRVRFDGALQAMATGMPPPGNTGHSLP</sequence>